<feature type="domain" description="HTH bat-type" evidence="1">
    <location>
        <begin position="172"/>
        <end position="223"/>
    </location>
</feature>
<dbReference type="AlphaFoldDB" id="A0A7L9FJS6"/>
<dbReference type="InterPro" id="IPR007050">
    <property type="entry name" value="HTH_bacterioopsin"/>
</dbReference>
<dbReference type="EMBL" id="CP062310">
    <property type="protein sequence ID" value="QOJ79184.1"/>
    <property type="molecule type" value="Genomic_DNA"/>
</dbReference>
<dbReference type="GeneID" id="59148550"/>
<dbReference type="PANTHER" id="PTHR34236:SF1">
    <property type="entry name" value="DIMETHYL SULFOXIDE REDUCTASE TRANSCRIPTIONAL ACTIVATOR"/>
    <property type="match status" value="1"/>
</dbReference>
<evidence type="ECO:0000259" key="1">
    <source>
        <dbReference type="Pfam" id="PF04967"/>
    </source>
</evidence>
<sequence>MREASTRLLAYKVVMKPYKSVLSNLSRIAGANVYIEGIIMNSDKATTLVHVSLPPRKEKTHQLIIEMLQKYPEVIDYRILSKRRHSLTLAVTKNLCEFYEYTLGSSRFTFFPYVIKSGNREFYILSPEDKKLLLSNLSKYGQVLLLEKLPHEMVIKETCLTGLRIAVDNIMTSYQRLILAEALKRGYYDWPRRTSLSELARLLSISKTTLSEHLRKGERKLIELLLGSIQQGSYLCIS</sequence>
<dbReference type="Pfam" id="PF04967">
    <property type="entry name" value="HTH_10"/>
    <property type="match status" value="1"/>
</dbReference>
<dbReference type="InParanoid" id="A0A7L9FJS6"/>
<evidence type="ECO:0000313" key="2">
    <source>
        <dbReference type="EMBL" id="QOJ79184.1"/>
    </source>
</evidence>
<dbReference type="KEGG" id="thel:IG193_01600"/>
<dbReference type="Proteomes" id="UP000594121">
    <property type="component" value="Chromosome"/>
</dbReference>
<reference evidence="2 3" key="1">
    <citation type="submission" date="2020-10" db="EMBL/GenBank/DDBJ databases">
        <title>Thermofilum lucidum 3507LT sp. nov. a novel member of Thermofilaceae family isolated from Chile hot spring, and proposal of description order Thermofilales.</title>
        <authorList>
            <person name="Zayulina K.S."/>
            <person name="Elcheninov A.G."/>
            <person name="Toshchakov S.V."/>
            <person name="Kublanov I.V."/>
        </authorList>
    </citation>
    <scope>NUCLEOTIDE SEQUENCE [LARGE SCALE GENOMIC DNA]</scope>
    <source>
        <strain evidence="2 3">3507LT</strain>
    </source>
</reference>
<gene>
    <name evidence="2" type="ORF">IG193_01600</name>
</gene>
<accession>A0A7L9FJS6</accession>
<dbReference type="RefSeq" id="WP_192819156.1">
    <property type="nucleotide sequence ID" value="NZ_CP062310.1"/>
</dbReference>
<protein>
    <submittedName>
        <fullName evidence="2">Helix-turn-helix domain-containing protein</fullName>
    </submittedName>
</protein>
<evidence type="ECO:0000313" key="3">
    <source>
        <dbReference type="Proteomes" id="UP000594121"/>
    </source>
</evidence>
<keyword evidence="3" id="KW-1185">Reference proteome</keyword>
<organism evidence="2 3">
    <name type="scientific">Infirmifilum lucidum</name>
    <dbReference type="NCBI Taxonomy" id="2776706"/>
    <lineage>
        <taxon>Archaea</taxon>
        <taxon>Thermoproteota</taxon>
        <taxon>Thermoprotei</taxon>
        <taxon>Thermofilales</taxon>
        <taxon>Thermofilaceae</taxon>
        <taxon>Infirmifilum</taxon>
    </lineage>
</organism>
<name>A0A7L9FJS6_9CREN</name>
<dbReference type="PANTHER" id="PTHR34236">
    <property type="entry name" value="DIMETHYL SULFOXIDE REDUCTASE TRANSCRIPTIONAL ACTIVATOR"/>
    <property type="match status" value="1"/>
</dbReference>
<proteinExistence type="predicted"/>